<comment type="caution">
    <text evidence="3">The sequence shown here is derived from an EMBL/GenBank/DDBJ whole genome shotgun (WGS) entry which is preliminary data.</text>
</comment>
<dbReference type="GO" id="GO:0003684">
    <property type="term" value="F:damaged DNA binding"/>
    <property type="evidence" value="ECO:0007669"/>
    <property type="project" value="InterPro"/>
</dbReference>
<keyword evidence="3" id="KW-0548">Nucleotidyltransferase</keyword>
<keyword evidence="3" id="KW-0239">DNA-directed DNA polymerase</keyword>
<dbReference type="OrthoDB" id="447129at2759"/>
<feature type="region of interest" description="Disordered" evidence="1">
    <location>
        <begin position="507"/>
        <end position="565"/>
    </location>
</feature>
<feature type="region of interest" description="Disordered" evidence="1">
    <location>
        <begin position="403"/>
        <end position="425"/>
    </location>
</feature>
<name>A0A0F4YJL2_RASE3</name>
<keyword evidence="4" id="KW-1185">Reference proteome</keyword>
<evidence type="ECO:0000313" key="3">
    <source>
        <dbReference type="EMBL" id="KKA18071.1"/>
    </source>
</evidence>
<dbReference type="EMBL" id="LASV01000503">
    <property type="protein sequence ID" value="KKA18071.1"/>
    <property type="molecule type" value="Genomic_DNA"/>
</dbReference>
<dbReference type="Gene3D" id="3.40.1170.60">
    <property type="match status" value="1"/>
</dbReference>
<dbReference type="InterPro" id="IPR043502">
    <property type="entry name" value="DNA/RNA_pol_sf"/>
</dbReference>
<keyword evidence="3" id="KW-0808">Transferase</keyword>
<sequence>MSLRRDDSRVIIHFDYDCFYASVFEAENPALKSLPLAVQQKQIVVTCNYEARRRGLRKLQLIKEAKKICPDVVIVLGEDLTKFRDASKGLYAFLRSFLWGARIEKLGFDEVFLDVTEMIDYNVDLLNQHDLAHSFFHLDKLDPTRGFEFDATRFCGPTYPASPDDAAVLSDALSMRLILGSHLANHLRTRLEEERGYTATVGVSTSKLLAKLVGNVNKPNNQTTLIPPYVGDGSNVTRFLDSHEVGKVPGIGFKLAHKLRTHILGREPSSEPYTAQPHEDRVTVRDVRLSPGMGPALLHKILDGPGAPKDIGVRVWALLNGVDSSEVQEARTVPTQISIEDSYRGLDHFDAVKKELRSLAVSLIRRMRVDLTEEDPEDVPATEMEGLQRARKVRWLAHPRTLRLSTRRRAPSNPDGSRDHSFNRVSRSGPAPSFIFNLEDSVEAVANRLVDESLLSMFRKLHPEKSFRDLGLINVAVTNMVESAGEQKQSSGRDISKMLRQQESVLKDWRASEPSSSSVQLGGSQLSQEATTNMPSSAPPRDTLGQQQEMNDSSVVDVEDATWEDSEDEELISNYRCDKCGVFIPHFALSAHAQYHEAPD</sequence>
<dbReference type="RefSeq" id="XP_013324683.1">
    <property type="nucleotide sequence ID" value="XM_013469229.1"/>
</dbReference>
<dbReference type="GeneID" id="25320252"/>
<protein>
    <submittedName>
        <fullName evidence="3">DNA-directed DNA polymerase</fullName>
        <ecNumber evidence="3">2.7.7.7</ecNumber>
    </submittedName>
</protein>
<dbReference type="SUPFAM" id="SSF56672">
    <property type="entry name" value="DNA/RNA polymerases"/>
    <property type="match status" value="1"/>
</dbReference>
<dbReference type="FunFam" id="3.40.1170.60:FF:000006">
    <property type="entry name" value="DNA polymerase iota"/>
    <property type="match status" value="1"/>
</dbReference>
<proteinExistence type="predicted"/>
<dbReference type="EC" id="2.7.7.7" evidence="3"/>
<dbReference type="PROSITE" id="PS50173">
    <property type="entry name" value="UMUC"/>
    <property type="match status" value="1"/>
</dbReference>
<dbReference type="Proteomes" id="UP000053958">
    <property type="component" value="Unassembled WGS sequence"/>
</dbReference>
<dbReference type="GO" id="GO:0006281">
    <property type="term" value="P:DNA repair"/>
    <property type="evidence" value="ECO:0007669"/>
    <property type="project" value="InterPro"/>
</dbReference>
<dbReference type="InterPro" id="IPR017961">
    <property type="entry name" value="DNA_pol_Y-fam_little_finger"/>
</dbReference>
<feature type="compositionally biased region" description="Polar residues" evidence="1">
    <location>
        <begin position="544"/>
        <end position="554"/>
    </location>
</feature>
<dbReference type="PANTHER" id="PTHR46404:SF1">
    <property type="entry name" value="DNA POLYMERASE IOTA"/>
    <property type="match status" value="1"/>
</dbReference>
<dbReference type="GO" id="GO:0003887">
    <property type="term" value="F:DNA-directed DNA polymerase activity"/>
    <property type="evidence" value="ECO:0007669"/>
    <property type="project" value="UniProtKB-KW"/>
</dbReference>
<accession>A0A0F4YJL2</accession>
<dbReference type="Gene3D" id="3.30.1490.100">
    <property type="entry name" value="DNA polymerase, Y-family, little finger domain"/>
    <property type="match status" value="1"/>
</dbReference>
<dbReference type="InterPro" id="IPR001126">
    <property type="entry name" value="UmuC"/>
</dbReference>
<dbReference type="AlphaFoldDB" id="A0A0F4YJL2"/>
<dbReference type="Gene3D" id="3.30.70.270">
    <property type="match status" value="1"/>
</dbReference>
<gene>
    <name evidence="3" type="ORF">T310_7987</name>
</gene>
<dbReference type="GO" id="GO:0070987">
    <property type="term" value="P:error-free translesion synthesis"/>
    <property type="evidence" value="ECO:0007669"/>
    <property type="project" value="UniProtKB-ARBA"/>
</dbReference>
<evidence type="ECO:0000259" key="2">
    <source>
        <dbReference type="PROSITE" id="PS50173"/>
    </source>
</evidence>
<feature type="compositionally biased region" description="Low complexity" evidence="1">
    <location>
        <begin position="515"/>
        <end position="528"/>
    </location>
</feature>
<evidence type="ECO:0000256" key="1">
    <source>
        <dbReference type="SAM" id="MobiDB-lite"/>
    </source>
</evidence>
<feature type="domain" description="UmuC" evidence="2">
    <location>
        <begin position="11"/>
        <end position="252"/>
    </location>
</feature>
<dbReference type="Pfam" id="PF00817">
    <property type="entry name" value="IMS"/>
    <property type="match status" value="1"/>
</dbReference>
<organism evidence="3 4">
    <name type="scientific">Rasamsonia emersonii (strain ATCC 16479 / CBS 393.64 / IMI 116815)</name>
    <dbReference type="NCBI Taxonomy" id="1408163"/>
    <lineage>
        <taxon>Eukaryota</taxon>
        <taxon>Fungi</taxon>
        <taxon>Dikarya</taxon>
        <taxon>Ascomycota</taxon>
        <taxon>Pezizomycotina</taxon>
        <taxon>Eurotiomycetes</taxon>
        <taxon>Eurotiomycetidae</taxon>
        <taxon>Eurotiales</taxon>
        <taxon>Trichocomaceae</taxon>
        <taxon>Rasamsonia</taxon>
    </lineage>
</organism>
<dbReference type="InterPro" id="IPR043128">
    <property type="entry name" value="Rev_trsase/Diguanyl_cyclase"/>
</dbReference>
<dbReference type="InterPro" id="IPR036775">
    <property type="entry name" value="DNA_pol_Y-fam_lit_finger_sf"/>
</dbReference>
<dbReference type="STRING" id="1408163.A0A0F4YJL2"/>
<dbReference type="PANTHER" id="PTHR46404">
    <property type="entry name" value="DNA POLYMERASE IOTA"/>
    <property type="match status" value="1"/>
</dbReference>
<dbReference type="Pfam" id="PF11799">
    <property type="entry name" value="IMS_C"/>
    <property type="match status" value="1"/>
</dbReference>
<reference evidence="3 4" key="1">
    <citation type="submission" date="2015-04" db="EMBL/GenBank/DDBJ databases">
        <authorList>
            <person name="Heijne W.H."/>
            <person name="Fedorova N.D."/>
            <person name="Nierman W.C."/>
            <person name="Vollebregt A.W."/>
            <person name="Zhao Z."/>
            <person name="Wu L."/>
            <person name="Kumar M."/>
            <person name="Stam H."/>
            <person name="van den Berg M.A."/>
            <person name="Pel H.J."/>
        </authorList>
    </citation>
    <scope>NUCLEOTIDE SEQUENCE [LARGE SCALE GENOMIC DNA]</scope>
    <source>
        <strain evidence="3 4">CBS 393.64</strain>
    </source>
</reference>
<evidence type="ECO:0000313" key="4">
    <source>
        <dbReference type="Proteomes" id="UP000053958"/>
    </source>
</evidence>